<dbReference type="InterPro" id="IPR007110">
    <property type="entry name" value="Ig-like_dom"/>
</dbReference>
<dbReference type="Pfam" id="PF00993">
    <property type="entry name" value="MHC_II_alpha"/>
    <property type="match status" value="1"/>
</dbReference>
<evidence type="ECO:0000256" key="14">
    <source>
        <dbReference type="SAM" id="SignalP"/>
    </source>
</evidence>
<dbReference type="GO" id="GO:0042613">
    <property type="term" value="C:MHC class II protein complex"/>
    <property type="evidence" value="ECO:0007669"/>
    <property type="project" value="UniProtKB-KW"/>
</dbReference>
<dbReference type="PANTHER" id="PTHR19944:SF86">
    <property type="entry name" value="HLA CLASS II HISTOCOMPATIBILITY ANTIGEN, DR ALPHA CHAIN"/>
    <property type="match status" value="1"/>
</dbReference>
<evidence type="ECO:0000256" key="6">
    <source>
        <dbReference type="ARBA" id="ARBA00022989"/>
    </source>
</evidence>
<dbReference type="Gene3D" id="3.10.320.10">
    <property type="entry name" value="Class II Histocompatibility Antigen, M Beta Chain, Chain B, domain 1"/>
    <property type="match status" value="1"/>
</dbReference>
<dbReference type="GO" id="GO:0002250">
    <property type="term" value="P:adaptive immune response"/>
    <property type="evidence" value="ECO:0007669"/>
    <property type="project" value="UniProtKB-KW"/>
</dbReference>
<sequence length="238" mass="26106">MILTGILLILTGIICTETKLVHVDLSHNFCTDSDAEDMYGLDGEETFHADFTKEEYVMTLPEFADQFGMEEGAYQQAVGDKAICKQNLATVIQATHNPTVAQAPPMSSIYNRDDVKMGSKNTLICLVTGFYPPPVNVTWTRNNKMVTQGVSSSQLRINLHDGSFNQFYTLQFTPEEGDIYTCTVEHQALDRPMAREFDVEVPAEASLGPAVFCGVGLTLGLLGVATGTFFLVKGNQCN</sequence>
<evidence type="ECO:0000259" key="15">
    <source>
        <dbReference type="PROSITE" id="PS50835"/>
    </source>
</evidence>
<dbReference type="EMBL" id="MN364683">
    <property type="protein sequence ID" value="QPK67216.1"/>
    <property type="molecule type" value="mRNA"/>
</dbReference>
<feature type="transmembrane region" description="Helical" evidence="13">
    <location>
        <begin position="207"/>
        <end position="232"/>
    </location>
</feature>
<protein>
    <submittedName>
        <fullName evidence="16">MHC class II antigen alpha chain</fullName>
    </submittedName>
</protein>
<dbReference type="PROSITE" id="PS00290">
    <property type="entry name" value="IG_MHC"/>
    <property type="match status" value="1"/>
</dbReference>
<keyword evidence="6 13" id="KW-1133">Transmembrane helix</keyword>
<dbReference type="InterPro" id="IPR050160">
    <property type="entry name" value="MHC/Immunoglobulin"/>
</dbReference>
<evidence type="ECO:0000256" key="7">
    <source>
        <dbReference type="ARBA" id="ARBA00023130"/>
    </source>
</evidence>
<dbReference type="InterPro" id="IPR036179">
    <property type="entry name" value="Ig-like_dom_sf"/>
</dbReference>
<keyword evidence="5" id="KW-0391">Immunity</keyword>
<evidence type="ECO:0000256" key="5">
    <source>
        <dbReference type="ARBA" id="ARBA00022859"/>
    </source>
</evidence>
<evidence type="ECO:0000256" key="10">
    <source>
        <dbReference type="ARBA" id="ARBA00023180"/>
    </source>
</evidence>
<keyword evidence="8 13" id="KW-0472">Membrane</keyword>
<dbReference type="InterPro" id="IPR014745">
    <property type="entry name" value="MHC_II_a/b_N"/>
</dbReference>
<dbReference type="AlphaFoldDB" id="A0A8E4SEG9"/>
<evidence type="ECO:0000256" key="8">
    <source>
        <dbReference type="ARBA" id="ARBA00023136"/>
    </source>
</evidence>
<dbReference type="Pfam" id="PF07654">
    <property type="entry name" value="C1-set"/>
    <property type="match status" value="1"/>
</dbReference>
<feature type="signal peptide" evidence="14">
    <location>
        <begin position="1"/>
        <end position="18"/>
    </location>
</feature>
<organism evidence="16">
    <name type="scientific">Alosa sapidissima</name>
    <name type="common">American shad</name>
    <name type="synonym">Clupea sapidissima</name>
    <dbReference type="NCBI Taxonomy" id="34773"/>
    <lineage>
        <taxon>Eukaryota</taxon>
        <taxon>Metazoa</taxon>
        <taxon>Chordata</taxon>
        <taxon>Craniata</taxon>
        <taxon>Vertebrata</taxon>
        <taxon>Euteleostomi</taxon>
        <taxon>Actinopterygii</taxon>
        <taxon>Neopterygii</taxon>
        <taxon>Teleostei</taxon>
        <taxon>Clupei</taxon>
        <taxon>Clupeiformes</taxon>
        <taxon>Clupeoidei</taxon>
        <taxon>Clupeidae</taxon>
        <taxon>Alosa</taxon>
    </lineage>
</organism>
<dbReference type="InterPro" id="IPR001003">
    <property type="entry name" value="MHC_II_a_N"/>
</dbReference>
<evidence type="ECO:0000256" key="12">
    <source>
        <dbReference type="ARBA" id="ARBA00023319"/>
    </source>
</evidence>
<keyword evidence="9" id="KW-1015">Disulfide bond</keyword>
<feature type="chain" id="PRO_5034331700" evidence="14">
    <location>
        <begin position="19"/>
        <end position="238"/>
    </location>
</feature>
<dbReference type="PROSITE" id="PS50835">
    <property type="entry name" value="IG_LIKE"/>
    <property type="match status" value="1"/>
</dbReference>
<keyword evidence="4 14" id="KW-0732">Signal</keyword>
<dbReference type="SMART" id="SM00920">
    <property type="entry name" value="MHC_II_alpha"/>
    <property type="match status" value="1"/>
</dbReference>
<evidence type="ECO:0000256" key="1">
    <source>
        <dbReference type="ARBA" id="ARBA00004479"/>
    </source>
</evidence>
<evidence type="ECO:0000313" key="16">
    <source>
        <dbReference type="EMBL" id="QPK67216.1"/>
    </source>
</evidence>
<proteinExistence type="evidence at transcript level"/>
<evidence type="ECO:0000256" key="13">
    <source>
        <dbReference type="SAM" id="Phobius"/>
    </source>
</evidence>
<keyword evidence="11" id="KW-0491">MHC II</keyword>
<dbReference type="InterPro" id="IPR003006">
    <property type="entry name" value="Ig/MHC_CS"/>
</dbReference>
<reference evidence="16" key="1">
    <citation type="submission" date="2019-08" db="EMBL/GenBank/DDBJ databases">
        <authorList>
            <person name="Li X."/>
            <person name="Liu G."/>
            <person name="Cheng L."/>
            <person name="Jia J."/>
        </authorList>
    </citation>
    <scope>NUCLEOTIDE SEQUENCE</scope>
</reference>
<dbReference type="GO" id="GO:0002504">
    <property type="term" value="P:antigen processing and presentation of peptide or polysaccharide antigen via MHC class II"/>
    <property type="evidence" value="ECO:0007669"/>
    <property type="project" value="UniProtKB-KW"/>
</dbReference>
<evidence type="ECO:0000256" key="4">
    <source>
        <dbReference type="ARBA" id="ARBA00022729"/>
    </source>
</evidence>
<keyword evidence="3 13" id="KW-0812">Transmembrane</keyword>
<accession>A0A8E4SEG9</accession>
<dbReference type="InterPro" id="IPR013783">
    <property type="entry name" value="Ig-like_fold"/>
</dbReference>
<dbReference type="SUPFAM" id="SSF48726">
    <property type="entry name" value="Immunoglobulin"/>
    <property type="match status" value="1"/>
</dbReference>
<evidence type="ECO:0000256" key="3">
    <source>
        <dbReference type="ARBA" id="ARBA00022692"/>
    </source>
</evidence>
<feature type="domain" description="Ig-like" evidence="15">
    <location>
        <begin position="98"/>
        <end position="194"/>
    </location>
</feature>
<dbReference type="InterPro" id="IPR003597">
    <property type="entry name" value="Ig_C1-set"/>
</dbReference>
<keyword evidence="12" id="KW-0393">Immunoglobulin domain</keyword>
<comment type="similarity">
    <text evidence="2">Belongs to the MHC class II family.</text>
</comment>
<evidence type="ECO:0000256" key="9">
    <source>
        <dbReference type="ARBA" id="ARBA00023157"/>
    </source>
</evidence>
<dbReference type="InterPro" id="IPR011162">
    <property type="entry name" value="MHC_I/II-like_Ag-recog"/>
</dbReference>
<dbReference type="PANTHER" id="PTHR19944">
    <property type="entry name" value="MHC CLASS II-RELATED"/>
    <property type="match status" value="1"/>
</dbReference>
<keyword evidence="7" id="KW-1064">Adaptive immunity</keyword>
<dbReference type="Gene3D" id="2.60.40.10">
    <property type="entry name" value="Immunoglobulins"/>
    <property type="match status" value="1"/>
</dbReference>
<evidence type="ECO:0000256" key="11">
    <source>
        <dbReference type="ARBA" id="ARBA00023182"/>
    </source>
</evidence>
<name>A0A8E4SEG9_ALOSP</name>
<dbReference type="SMART" id="SM00407">
    <property type="entry name" value="IGc1"/>
    <property type="match status" value="1"/>
</dbReference>
<evidence type="ECO:0000256" key="2">
    <source>
        <dbReference type="ARBA" id="ARBA00007394"/>
    </source>
</evidence>
<dbReference type="SUPFAM" id="SSF54452">
    <property type="entry name" value="MHC antigen-recognition domain"/>
    <property type="match status" value="1"/>
</dbReference>
<keyword evidence="10" id="KW-0325">Glycoprotein</keyword>
<comment type="subcellular location">
    <subcellularLocation>
        <location evidence="1">Membrane</location>
        <topology evidence="1">Single-pass type I membrane protein</topology>
    </subcellularLocation>
</comment>